<evidence type="ECO:0000256" key="5">
    <source>
        <dbReference type="ARBA" id="ARBA00006435"/>
    </source>
</evidence>
<dbReference type="EMBL" id="CP009451">
    <property type="protein sequence ID" value="AIR04820.1"/>
    <property type="molecule type" value="Genomic_DNA"/>
</dbReference>
<evidence type="ECO:0000313" key="19">
    <source>
        <dbReference type="EMBL" id="AIR04820.1"/>
    </source>
</evidence>
<evidence type="ECO:0000256" key="7">
    <source>
        <dbReference type="ARBA" id="ARBA00019608"/>
    </source>
</evidence>
<evidence type="ECO:0000256" key="9">
    <source>
        <dbReference type="ARBA" id="ARBA00022516"/>
    </source>
</evidence>
<name>A0A089RE58_9ENTR</name>
<evidence type="ECO:0000256" key="14">
    <source>
        <dbReference type="ARBA" id="ARBA00023136"/>
    </source>
</evidence>
<gene>
    <name evidence="19" type="ORF">JT31_09395</name>
</gene>
<dbReference type="UniPathway" id="UPA00609">
    <property type="reaction ID" value="UER00664"/>
</dbReference>
<dbReference type="GO" id="GO:0005886">
    <property type="term" value="C:plasma membrane"/>
    <property type="evidence" value="ECO:0007669"/>
    <property type="project" value="UniProtKB-SubCell"/>
</dbReference>
<keyword evidence="14" id="KW-0472">Membrane</keyword>
<keyword evidence="8" id="KW-1003">Cell membrane</keyword>
<keyword evidence="20" id="KW-1185">Reference proteome</keyword>
<dbReference type="EC" id="3.6.1.26" evidence="6"/>
<evidence type="ECO:0000256" key="15">
    <source>
        <dbReference type="ARBA" id="ARBA00023209"/>
    </source>
</evidence>
<comment type="catalytic activity">
    <reaction evidence="1">
        <text>a CDP-1,2-diacyl-sn-glycerol + H2O = a 1,2-diacyl-sn-glycero-3-phosphate + CMP + 2 H(+)</text>
        <dbReference type="Rhea" id="RHEA:15221"/>
        <dbReference type="ChEBI" id="CHEBI:15377"/>
        <dbReference type="ChEBI" id="CHEBI:15378"/>
        <dbReference type="ChEBI" id="CHEBI:58332"/>
        <dbReference type="ChEBI" id="CHEBI:58608"/>
        <dbReference type="ChEBI" id="CHEBI:60377"/>
        <dbReference type="EC" id="3.6.1.26"/>
    </reaction>
</comment>
<dbReference type="Pfam" id="PF02611">
    <property type="entry name" value="CDH"/>
    <property type="match status" value="1"/>
</dbReference>
<comment type="subcellular location">
    <subcellularLocation>
        <location evidence="2">Cell membrane</location>
        <topology evidence="2">Single-pass membrane protein</topology>
    </subcellularLocation>
</comment>
<keyword evidence="15" id="KW-0594">Phospholipid biosynthesis</keyword>
<protein>
    <recommendedName>
        <fullName evidence="7">CDP-diacylglycerol pyrophosphatase</fullName>
        <ecNumber evidence="6">3.6.1.26</ecNumber>
    </recommendedName>
    <alternativeName>
        <fullName evidence="17">CDP-diacylglycerol phosphatidylhydrolase</fullName>
    </alternativeName>
    <alternativeName>
        <fullName evidence="18">CDP-diglyceride hydrolase</fullName>
    </alternativeName>
</protein>
<comment type="pathway">
    <text evidence="4">Lipid metabolism.</text>
</comment>
<dbReference type="InterPro" id="IPR036265">
    <property type="entry name" value="HIT-like_sf"/>
</dbReference>
<keyword evidence="9" id="KW-0444">Lipid biosynthesis</keyword>
<evidence type="ECO:0000256" key="2">
    <source>
        <dbReference type="ARBA" id="ARBA00004162"/>
    </source>
</evidence>
<dbReference type="GO" id="GO:0008654">
    <property type="term" value="P:phospholipid biosynthetic process"/>
    <property type="evidence" value="ECO:0007669"/>
    <property type="project" value="UniProtKB-KW"/>
</dbReference>
<evidence type="ECO:0000256" key="6">
    <source>
        <dbReference type="ARBA" id="ARBA00012375"/>
    </source>
</evidence>
<comment type="pathway">
    <text evidence="3">Phospholipid metabolism; CDP-diacylglycerol degradation; phosphatidate from CDP-diacylglycerol: step 1/1.</text>
</comment>
<organism evidence="19 20">
    <name type="scientific">Cedecea neteri</name>
    <dbReference type="NCBI Taxonomy" id="158822"/>
    <lineage>
        <taxon>Bacteria</taxon>
        <taxon>Pseudomonadati</taxon>
        <taxon>Pseudomonadota</taxon>
        <taxon>Gammaproteobacteria</taxon>
        <taxon>Enterobacterales</taxon>
        <taxon>Enterobacteriaceae</taxon>
        <taxon>Cedecea</taxon>
    </lineage>
</organism>
<keyword evidence="12" id="KW-1133">Transmembrane helix</keyword>
<evidence type="ECO:0000256" key="10">
    <source>
        <dbReference type="ARBA" id="ARBA00022692"/>
    </source>
</evidence>
<evidence type="ECO:0000256" key="8">
    <source>
        <dbReference type="ARBA" id="ARBA00022475"/>
    </source>
</evidence>
<keyword evidence="10" id="KW-0812">Transmembrane</keyword>
<dbReference type="NCBIfam" id="NF003986">
    <property type="entry name" value="PRK05471.1-5"/>
    <property type="match status" value="1"/>
</dbReference>
<sequence length="246" mass="27545">MKKILRVVVVLLILLLAAVAIRLWLLHRHSDALWNIISQQCIPNQQQNNSPAPCLKVDLAQRYLVFKDAKGPLHTLLMPTDKITGIESPKILENGAPNYFQDAWDNRHFLLDETTKAVRDDDLVLAINSRYGRSQNQLHIHLSCLRPEVYQSINQLADKVGTQWQPFGAEILGHKYLAIKVPADANPFTVLAEYVKAQDDEMENFGLARVVTAKGDVVLLANPRQLLGGNQGSAEEMLDYSCSLAN</sequence>
<evidence type="ECO:0000256" key="4">
    <source>
        <dbReference type="ARBA" id="ARBA00005189"/>
    </source>
</evidence>
<dbReference type="GO" id="GO:0046342">
    <property type="term" value="P:CDP-diacylglycerol catabolic process"/>
    <property type="evidence" value="ECO:0007669"/>
    <property type="project" value="UniProtKB-UniPathway"/>
</dbReference>
<keyword evidence="13" id="KW-0443">Lipid metabolism</keyword>
<evidence type="ECO:0000313" key="20">
    <source>
        <dbReference type="Proteomes" id="UP000029481"/>
    </source>
</evidence>
<dbReference type="OrthoDB" id="481399at2"/>
<dbReference type="AlphaFoldDB" id="A0A089RE58"/>
<evidence type="ECO:0000256" key="13">
    <source>
        <dbReference type="ARBA" id="ARBA00023098"/>
    </source>
</evidence>
<evidence type="ECO:0000256" key="3">
    <source>
        <dbReference type="ARBA" id="ARBA00004927"/>
    </source>
</evidence>
<comment type="similarity">
    <text evidence="5">Belongs to the Cdh family.</text>
</comment>
<keyword evidence="16" id="KW-1208">Phospholipid metabolism</keyword>
<accession>A0A089RE58</accession>
<keyword evidence="11" id="KW-0378">Hydrolase</keyword>
<dbReference type="InterPro" id="IPR003763">
    <property type="entry name" value="CDP-diacylglyc_Pase"/>
</dbReference>
<dbReference type="KEGG" id="cnt:JT31_09395"/>
<evidence type="ECO:0000256" key="16">
    <source>
        <dbReference type="ARBA" id="ARBA00023264"/>
    </source>
</evidence>
<dbReference type="Proteomes" id="UP000029481">
    <property type="component" value="Chromosome"/>
</dbReference>
<evidence type="ECO:0000256" key="17">
    <source>
        <dbReference type="ARBA" id="ARBA00032888"/>
    </source>
</evidence>
<evidence type="ECO:0000256" key="1">
    <source>
        <dbReference type="ARBA" id="ARBA00001007"/>
    </source>
</evidence>
<evidence type="ECO:0000256" key="11">
    <source>
        <dbReference type="ARBA" id="ARBA00022801"/>
    </source>
</evidence>
<evidence type="ECO:0000256" key="12">
    <source>
        <dbReference type="ARBA" id="ARBA00022989"/>
    </source>
</evidence>
<reference evidence="19 20" key="1">
    <citation type="submission" date="2014-09" db="EMBL/GenBank/DDBJ databases">
        <title>Cedecea neteri SSMD04 Genome Sequencing.</title>
        <authorList>
            <person name="Tan J.-Y."/>
        </authorList>
    </citation>
    <scope>NUCLEOTIDE SEQUENCE [LARGE SCALE GENOMIC DNA]</scope>
    <source>
        <strain evidence="19 20">SSMD04</strain>
    </source>
</reference>
<dbReference type="PIRSF" id="PIRSF001273">
    <property type="entry name" value="CDH"/>
    <property type="match status" value="1"/>
</dbReference>
<dbReference type="Gene3D" id="3.30.428.30">
    <property type="entry name" value="HIT family - CDH-like"/>
    <property type="match status" value="1"/>
</dbReference>
<dbReference type="GO" id="GO:0008715">
    <property type="term" value="F:CDP-diacylglycerol diphosphatase activity"/>
    <property type="evidence" value="ECO:0007669"/>
    <property type="project" value="UniProtKB-EC"/>
</dbReference>
<dbReference type="RefSeq" id="WP_038475849.1">
    <property type="nucleotide sequence ID" value="NZ_CP009451.1"/>
</dbReference>
<dbReference type="SUPFAM" id="SSF54197">
    <property type="entry name" value="HIT-like"/>
    <property type="match status" value="1"/>
</dbReference>
<proteinExistence type="inferred from homology"/>
<evidence type="ECO:0000256" key="18">
    <source>
        <dbReference type="ARBA" id="ARBA00032892"/>
    </source>
</evidence>